<proteinExistence type="predicted"/>
<feature type="signal peptide" evidence="1">
    <location>
        <begin position="1"/>
        <end position="23"/>
    </location>
</feature>
<evidence type="ECO:0000313" key="2">
    <source>
        <dbReference type="EMBL" id="MCD5314515.1"/>
    </source>
</evidence>
<feature type="chain" id="PRO_5040846029" evidence="1">
    <location>
        <begin position="24"/>
        <end position="456"/>
    </location>
</feature>
<dbReference type="InterPro" id="IPR050490">
    <property type="entry name" value="Bact_solute-bd_prot1"/>
</dbReference>
<reference evidence="2" key="1">
    <citation type="submission" date="2021-11" db="EMBL/GenBank/DDBJ databases">
        <title>Streptomyces corallinus and Kineosporia corallina sp. nov., two new coral-derived marine actinobacteria.</title>
        <authorList>
            <person name="Buangrab K."/>
            <person name="Sutthacheep M."/>
            <person name="Yeemin T."/>
            <person name="Harunari E."/>
            <person name="Igarashi Y."/>
            <person name="Sripreechasak P."/>
            <person name="Kanchanasin P."/>
            <person name="Tanasupawat S."/>
            <person name="Phongsopitanun W."/>
        </authorList>
    </citation>
    <scope>NUCLEOTIDE SEQUENCE</scope>
    <source>
        <strain evidence="2">JCM 31032</strain>
    </source>
</reference>
<dbReference type="Pfam" id="PF13416">
    <property type="entry name" value="SBP_bac_8"/>
    <property type="match status" value="1"/>
</dbReference>
<dbReference type="RefSeq" id="WP_231447103.1">
    <property type="nucleotide sequence ID" value="NZ_JAJOMB010000017.1"/>
</dbReference>
<dbReference type="EMBL" id="JAJOMB010000017">
    <property type="protein sequence ID" value="MCD5314515.1"/>
    <property type="molecule type" value="Genomic_DNA"/>
</dbReference>
<dbReference type="Gene3D" id="3.40.190.10">
    <property type="entry name" value="Periplasmic binding protein-like II"/>
    <property type="match status" value="1"/>
</dbReference>
<evidence type="ECO:0000313" key="3">
    <source>
        <dbReference type="Proteomes" id="UP001138997"/>
    </source>
</evidence>
<gene>
    <name evidence="2" type="ORF">LR394_26760</name>
</gene>
<keyword evidence="3" id="KW-1185">Reference proteome</keyword>
<dbReference type="Proteomes" id="UP001138997">
    <property type="component" value="Unassembled WGS sequence"/>
</dbReference>
<dbReference type="PANTHER" id="PTHR43649">
    <property type="entry name" value="ARABINOSE-BINDING PROTEIN-RELATED"/>
    <property type="match status" value="1"/>
</dbReference>
<dbReference type="AlphaFoldDB" id="A0A9X1SWX4"/>
<keyword evidence="1" id="KW-0732">Signal</keyword>
<dbReference type="PROSITE" id="PS51257">
    <property type="entry name" value="PROKAR_LIPOPROTEIN"/>
    <property type="match status" value="1"/>
</dbReference>
<protein>
    <submittedName>
        <fullName evidence="2">Extracellular solute-binding protein</fullName>
    </submittedName>
</protein>
<dbReference type="PANTHER" id="PTHR43649:SF16">
    <property type="entry name" value="SUGAR-BINDING LIPOPROTEIN"/>
    <property type="match status" value="1"/>
</dbReference>
<dbReference type="InterPro" id="IPR006059">
    <property type="entry name" value="SBP"/>
</dbReference>
<sequence>MLSIRATAALTFAGLAGIGLLSACGSDSEGDEAAGGKVSITVASDAGLTPEAIASFDQQIASFKKTHPNIEVVREEYTWTGPTFAAKLAGGTLPDVFTVPFTDGRTLIARRQVADISEEVAELPYAGQFNETVIAAGQSEDGKISMLPTAAYGQALHYNRALFEEAGLDPDQPPTSWSEIRSAAKQIADRTGQAGYSVMTKGNTGGWILSTEAYAMGGRMSQAEGEKQKATIDNPGAKQALNLIRSMRWEDNSMGSNFGYDWNSINQAFAAGKIGMYVTGGTTYENLVAQNEIEPSEYGLSVLPLEGTDAGVLGGGTLAAVSVKASEAERKAAVEWIDFFYMQKLITEDGAKRDAENRQAEKQPVGTPQLPVFDQATEQQRQGWIADYVDVPLEQMSHYTEAAAAQPLVPEPPVATQDLYAALDPVVQKVLTDQNANVDELLAAANTEVQTIFDRN</sequence>
<name>A0A9X1SWX4_9ACTN</name>
<organism evidence="2 3">
    <name type="scientific">Kineosporia babensis</name>
    <dbReference type="NCBI Taxonomy" id="499548"/>
    <lineage>
        <taxon>Bacteria</taxon>
        <taxon>Bacillati</taxon>
        <taxon>Actinomycetota</taxon>
        <taxon>Actinomycetes</taxon>
        <taxon>Kineosporiales</taxon>
        <taxon>Kineosporiaceae</taxon>
        <taxon>Kineosporia</taxon>
    </lineage>
</organism>
<comment type="caution">
    <text evidence="2">The sequence shown here is derived from an EMBL/GenBank/DDBJ whole genome shotgun (WGS) entry which is preliminary data.</text>
</comment>
<evidence type="ECO:0000256" key="1">
    <source>
        <dbReference type="SAM" id="SignalP"/>
    </source>
</evidence>
<accession>A0A9X1SWX4</accession>
<dbReference type="SUPFAM" id="SSF53850">
    <property type="entry name" value="Periplasmic binding protein-like II"/>
    <property type="match status" value="1"/>
</dbReference>